<keyword evidence="2" id="KW-1185">Reference proteome</keyword>
<reference evidence="1 2" key="1">
    <citation type="submission" date="2015-08" db="EMBL/GenBank/DDBJ databases">
        <authorList>
            <person name="Babu N.S."/>
            <person name="Beckwith C.J."/>
            <person name="Beseler K.G."/>
            <person name="Brison A."/>
            <person name="Carone J.V."/>
            <person name="Caskin T.P."/>
            <person name="Diamond M."/>
            <person name="Durham M.E."/>
            <person name="Foxe J.M."/>
            <person name="Go M."/>
            <person name="Henderson B.A."/>
            <person name="Jones I.B."/>
            <person name="McGettigan J.A."/>
            <person name="Micheletti S.J."/>
            <person name="Nasrallah M.E."/>
            <person name="Ortiz D."/>
            <person name="Piller C.R."/>
            <person name="Privatt S.R."/>
            <person name="Schneider S.L."/>
            <person name="Sharp S."/>
            <person name="Smith T.C."/>
            <person name="Stanton J.D."/>
            <person name="Ullery H.E."/>
            <person name="Wilson R.J."/>
            <person name="Serrano M.G."/>
            <person name="Buck G."/>
            <person name="Lee V."/>
            <person name="Wang Y."/>
            <person name="Carvalho R."/>
            <person name="Voegtly L."/>
            <person name="Shi R."/>
            <person name="Duckworth R."/>
            <person name="Johnson A."/>
            <person name="Loviza R."/>
            <person name="Walstead R."/>
            <person name="Shah Z."/>
            <person name="Kiflezghi M."/>
            <person name="Wade K."/>
            <person name="Ball S.L."/>
            <person name="Bradley K.W."/>
            <person name="Asai D.J."/>
            <person name="Bowman C.A."/>
            <person name="Russell D.A."/>
            <person name="Pope W.H."/>
            <person name="Jacobs-Sera D."/>
            <person name="Hendrix R.W."/>
            <person name="Hatfull G.F."/>
        </authorList>
    </citation>
    <scope>NUCLEOTIDE SEQUENCE [LARGE SCALE GENOMIC DNA]</scope>
    <source>
        <strain evidence="1 2">DSM 27710</strain>
    </source>
</reference>
<dbReference type="RefSeq" id="WP_050724450.1">
    <property type="nucleotide sequence ID" value="NZ_CP012332.1"/>
</dbReference>
<dbReference type="Proteomes" id="UP000055590">
    <property type="component" value="Chromosome"/>
</dbReference>
<evidence type="ECO:0000313" key="2">
    <source>
        <dbReference type="Proteomes" id="UP000055590"/>
    </source>
</evidence>
<dbReference type="OrthoDB" id="5509154at2"/>
<organism evidence="1 2">
    <name type="scientific">Vulgatibacter incomptus</name>
    <dbReference type="NCBI Taxonomy" id="1391653"/>
    <lineage>
        <taxon>Bacteria</taxon>
        <taxon>Pseudomonadati</taxon>
        <taxon>Myxococcota</taxon>
        <taxon>Myxococcia</taxon>
        <taxon>Myxococcales</taxon>
        <taxon>Cystobacterineae</taxon>
        <taxon>Vulgatibacteraceae</taxon>
        <taxon>Vulgatibacter</taxon>
    </lineage>
</organism>
<name>A0A0K1P8V3_9BACT</name>
<gene>
    <name evidence="1" type="ORF">AKJ08_0324</name>
</gene>
<proteinExistence type="predicted"/>
<dbReference type="AlphaFoldDB" id="A0A0K1P8V3"/>
<sequence>MFSIDPMQKHIEASPDRILSIVESINSPFVAVPGRESQATSAFIVGLRSAEGHPGLVVHLWLSQAREAVIYTPDDAQEARRDYQGAMNAALEFCESMGFMMEDVPFRELTPEAQWEILGNLPPFQRDPAPSRLAGSSMLQPVTAGPSMNSPFITSATPGPELFLEELVEPLDEAPLAPVDVSKLARLLASF</sequence>
<protein>
    <submittedName>
        <fullName evidence="1">Type V secretory pathway, adhesin AidA</fullName>
    </submittedName>
</protein>
<accession>A0A0K1P8V3</accession>
<dbReference type="KEGG" id="vin:AKJ08_0324"/>
<dbReference type="EMBL" id="CP012332">
    <property type="protein sequence ID" value="AKU89937.1"/>
    <property type="molecule type" value="Genomic_DNA"/>
</dbReference>
<evidence type="ECO:0000313" key="1">
    <source>
        <dbReference type="EMBL" id="AKU89937.1"/>
    </source>
</evidence>
<dbReference type="STRING" id="1391653.AKJ08_0324"/>